<dbReference type="GO" id="GO:0006289">
    <property type="term" value="P:nucleotide-excision repair"/>
    <property type="evidence" value="ECO:0007669"/>
    <property type="project" value="InterPro"/>
</dbReference>
<dbReference type="Gene3D" id="3.30.310.40">
    <property type="match status" value="1"/>
</dbReference>
<dbReference type="AlphaFoldDB" id="A0A383AQ54"/>
<gene>
    <name evidence="5" type="ORF">METZ01_LOCUS462900</name>
</gene>
<dbReference type="GO" id="GO:0008534">
    <property type="term" value="F:oxidized purine nucleobase lesion DNA N-glycosylase activity"/>
    <property type="evidence" value="ECO:0007669"/>
    <property type="project" value="InterPro"/>
</dbReference>
<reference evidence="5" key="1">
    <citation type="submission" date="2018-05" db="EMBL/GenBank/DDBJ databases">
        <authorList>
            <person name="Lanie J.A."/>
            <person name="Ng W.-L."/>
            <person name="Kazmierczak K.M."/>
            <person name="Andrzejewski T.M."/>
            <person name="Davidsen T.M."/>
            <person name="Wayne K.J."/>
            <person name="Tettelin H."/>
            <person name="Glass J.I."/>
            <person name="Rusch D."/>
            <person name="Podicherti R."/>
            <person name="Tsui H.-C.T."/>
            <person name="Winkler M.E."/>
        </authorList>
    </citation>
    <scope>NUCLEOTIDE SEQUENCE</scope>
</reference>
<proteinExistence type="predicted"/>
<dbReference type="GO" id="GO:0003684">
    <property type="term" value="F:damaged DNA binding"/>
    <property type="evidence" value="ECO:0007669"/>
    <property type="project" value="InterPro"/>
</dbReference>
<evidence type="ECO:0000256" key="1">
    <source>
        <dbReference type="ARBA" id="ARBA00022763"/>
    </source>
</evidence>
<dbReference type="SUPFAM" id="SSF55945">
    <property type="entry name" value="TATA-box binding protein-like"/>
    <property type="match status" value="1"/>
</dbReference>
<sequence>MNKIILKEKLDLELSLFSGQAFRWKKKLNWYYGFIDNKFLKLRIKNNCLEYLCSDDWVAQDKVYDYFGLGIKYNEIFENFD</sequence>
<accession>A0A383AQ54</accession>
<keyword evidence="2" id="KW-0378">Hydrolase</keyword>
<dbReference type="EMBL" id="UINC01194116">
    <property type="protein sequence ID" value="SVE10046.1"/>
    <property type="molecule type" value="Genomic_DNA"/>
</dbReference>
<evidence type="ECO:0000259" key="4">
    <source>
        <dbReference type="Pfam" id="PF07934"/>
    </source>
</evidence>
<keyword evidence="3" id="KW-0234">DNA repair</keyword>
<dbReference type="Pfam" id="PF07934">
    <property type="entry name" value="OGG_N"/>
    <property type="match status" value="1"/>
</dbReference>
<evidence type="ECO:0000313" key="5">
    <source>
        <dbReference type="EMBL" id="SVE10046.1"/>
    </source>
</evidence>
<dbReference type="InterPro" id="IPR012904">
    <property type="entry name" value="OGG_N"/>
</dbReference>
<organism evidence="5">
    <name type="scientific">marine metagenome</name>
    <dbReference type="NCBI Taxonomy" id="408172"/>
    <lineage>
        <taxon>unclassified sequences</taxon>
        <taxon>metagenomes</taxon>
        <taxon>ecological metagenomes</taxon>
    </lineage>
</organism>
<evidence type="ECO:0000256" key="3">
    <source>
        <dbReference type="ARBA" id="ARBA00023204"/>
    </source>
</evidence>
<keyword evidence="1" id="KW-0227">DNA damage</keyword>
<protein>
    <recommendedName>
        <fullName evidence="4">8-oxoguanine DNA glycosylase N-terminal domain-containing protein</fullName>
    </recommendedName>
</protein>
<feature type="domain" description="8-oxoguanine DNA glycosylase N-terminal" evidence="4">
    <location>
        <begin position="7"/>
        <end position="80"/>
    </location>
</feature>
<name>A0A383AQ54_9ZZZZ</name>
<evidence type="ECO:0000256" key="2">
    <source>
        <dbReference type="ARBA" id="ARBA00022801"/>
    </source>
</evidence>
<feature type="non-terminal residue" evidence="5">
    <location>
        <position position="81"/>
    </location>
</feature>